<keyword evidence="2" id="KW-1185">Reference proteome</keyword>
<comment type="caution">
    <text evidence="1">The sequence shown here is derived from an EMBL/GenBank/DDBJ whole genome shotgun (WGS) entry which is preliminary data.</text>
</comment>
<organism evidence="1 2">
    <name type="scientific">Solanum commersonii</name>
    <name type="common">Commerson's wild potato</name>
    <name type="synonym">Commerson's nightshade</name>
    <dbReference type="NCBI Taxonomy" id="4109"/>
    <lineage>
        <taxon>Eukaryota</taxon>
        <taxon>Viridiplantae</taxon>
        <taxon>Streptophyta</taxon>
        <taxon>Embryophyta</taxon>
        <taxon>Tracheophyta</taxon>
        <taxon>Spermatophyta</taxon>
        <taxon>Magnoliopsida</taxon>
        <taxon>eudicotyledons</taxon>
        <taxon>Gunneridae</taxon>
        <taxon>Pentapetalae</taxon>
        <taxon>asterids</taxon>
        <taxon>lamiids</taxon>
        <taxon>Solanales</taxon>
        <taxon>Solanaceae</taxon>
        <taxon>Solanoideae</taxon>
        <taxon>Solaneae</taxon>
        <taxon>Solanum</taxon>
    </lineage>
</organism>
<evidence type="ECO:0000313" key="1">
    <source>
        <dbReference type="EMBL" id="KAG5585542.1"/>
    </source>
</evidence>
<evidence type="ECO:0000313" key="2">
    <source>
        <dbReference type="Proteomes" id="UP000824120"/>
    </source>
</evidence>
<dbReference type="AlphaFoldDB" id="A0A9J5XEB5"/>
<accession>A0A9J5XEB5</accession>
<reference evidence="1 2" key="1">
    <citation type="submission" date="2020-09" db="EMBL/GenBank/DDBJ databases">
        <title>De no assembly of potato wild relative species, Solanum commersonii.</title>
        <authorList>
            <person name="Cho K."/>
        </authorList>
    </citation>
    <scope>NUCLEOTIDE SEQUENCE [LARGE SCALE GENOMIC DNA]</scope>
    <source>
        <strain evidence="1">LZ3.2</strain>
        <tissue evidence="1">Leaf</tissue>
    </source>
</reference>
<dbReference type="Proteomes" id="UP000824120">
    <property type="component" value="Chromosome 9"/>
</dbReference>
<dbReference type="OrthoDB" id="1305879at2759"/>
<proteinExistence type="predicted"/>
<sequence length="205" mass="21477">MTMDILRKNVEITDNCETNVVTVGISAATAGKNAATSDFSNAAIGSQSSVNVGPSAATASTLAGRPTNVSSSGVRHATTSIIYGRPTNASSSGVRAAAASTFGVRPTTTPLSTQLLVDQDKKEEAKTVGYGILFGSGGSVTKRSGNIDRVLHSVTLSSSTPTNIDLDYKPNELRWKGRAAVTQRQLREERLVGVLDVFRSAYTPQ</sequence>
<gene>
    <name evidence="1" type="ORF">H5410_045976</name>
</gene>
<protein>
    <submittedName>
        <fullName evidence="1">Uncharacterized protein</fullName>
    </submittedName>
</protein>
<name>A0A9J5XEB5_SOLCO</name>
<dbReference type="EMBL" id="JACXVP010000009">
    <property type="protein sequence ID" value="KAG5585542.1"/>
    <property type="molecule type" value="Genomic_DNA"/>
</dbReference>